<protein>
    <recommendedName>
        <fullName evidence="1">DUF2229 domain-containing protein</fullName>
    </recommendedName>
</protein>
<feature type="domain" description="DUF2229" evidence="1">
    <location>
        <begin position="16"/>
        <end position="170"/>
    </location>
</feature>
<gene>
    <name evidence="2" type="ORF">S12H4_27356</name>
</gene>
<dbReference type="AlphaFoldDB" id="X1SV14"/>
<dbReference type="PANTHER" id="PTHR32329:SF2">
    <property type="entry name" value="BIFUNCTIONAL PROTEIN [INCLUDES 2-HYDROXYACYL-COA DEHYDRATASE (N-TER) AND ITS ACTIVATOR DOMAIN (C_TERM)"/>
    <property type="match status" value="1"/>
</dbReference>
<dbReference type="InterPro" id="IPR051805">
    <property type="entry name" value="Dehydratase_Activator_Redct"/>
</dbReference>
<dbReference type="EMBL" id="BARW01015612">
    <property type="protein sequence ID" value="GAI96803.1"/>
    <property type="molecule type" value="Genomic_DNA"/>
</dbReference>
<evidence type="ECO:0000259" key="1">
    <source>
        <dbReference type="Pfam" id="PF09989"/>
    </source>
</evidence>
<comment type="caution">
    <text evidence="2">The sequence shown here is derived from an EMBL/GenBank/DDBJ whole genome shotgun (WGS) entry which is preliminary data.</text>
</comment>
<accession>X1SV14</accession>
<dbReference type="InterPro" id="IPR018709">
    <property type="entry name" value="CoA_activase_DUF2229"/>
</dbReference>
<dbReference type="Pfam" id="PF09989">
    <property type="entry name" value="DUF2229"/>
    <property type="match status" value="1"/>
</dbReference>
<sequence length="172" mass="19698">MLVYIKGRPKIMGNLKIGIPQALLYYEYFPLWKNFLEGLDAEVLISGPTTKEILDLGVKSAISEICFPVKVFYGHVMSLKDRVDYLFVPRMVCVEKSAYFCPKFLGLPDMIKSSLSSLPPLIEPTIDIRKSATNFKNSFLAVGKLFTNNSKKIYQSFHEAQRNLKLFFKSLW</sequence>
<feature type="non-terminal residue" evidence="2">
    <location>
        <position position="172"/>
    </location>
</feature>
<dbReference type="PANTHER" id="PTHR32329">
    <property type="entry name" value="BIFUNCTIONAL PROTEIN [INCLUDES 2-HYDROXYACYL-COA DEHYDRATASE (N-TER) AND ITS ACTIVATOR DOMAIN (C_TERM)-RELATED"/>
    <property type="match status" value="1"/>
</dbReference>
<proteinExistence type="predicted"/>
<evidence type="ECO:0000313" key="2">
    <source>
        <dbReference type="EMBL" id="GAI96803.1"/>
    </source>
</evidence>
<name>X1SV14_9ZZZZ</name>
<reference evidence="2" key="1">
    <citation type="journal article" date="2014" name="Front. Microbiol.">
        <title>High frequency of phylogenetically diverse reductive dehalogenase-homologous genes in deep subseafloor sedimentary metagenomes.</title>
        <authorList>
            <person name="Kawai M."/>
            <person name="Futagami T."/>
            <person name="Toyoda A."/>
            <person name="Takaki Y."/>
            <person name="Nishi S."/>
            <person name="Hori S."/>
            <person name="Arai W."/>
            <person name="Tsubouchi T."/>
            <person name="Morono Y."/>
            <person name="Uchiyama I."/>
            <person name="Ito T."/>
            <person name="Fujiyama A."/>
            <person name="Inagaki F."/>
            <person name="Takami H."/>
        </authorList>
    </citation>
    <scope>NUCLEOTIDE SEQUENCE</scope>
    <source>
        <strain evidence="2">Expedition CK06-06</strain>
    </source>
</reference>
<organism evidence="2">
    <name type="scientific">marine sediment metagenome</name>
    <dbReference type="NCBI Taxonomy" id="412755"/>
    <lineage>
        <taxon>unclassified sequences</taxon>
        <taxon>metagenomes</taxon>
        <taxon>ecological metagenomes</taxon>
    </lineage>
</organism>